<dbReference type="Proteomes" id="UP001596163">
    <property type="component" value="Unassembled WGS sequence"/>
</dbReference>
<evidence type="ECO:0000313" key="3">
    <source>
        <dbReference type="EMBL" id="MFC5192878.1"/>
    </source>
</evidence>
<dbReference type="RefSeq" id="WP_377916401.1">
    <property type="nucleotide sequence ID" value="NZ_JBHSKS010000011.1"/>
</dbReference>
<keyword evidence="1" id="KW-0812">Transmembrane</keyword>
<dbReference type="EMBL" id="JBHSKS010000011">
    <property type="protein sequence ID" value="MFC5192878.1"/>
    <property type="molecule type" value="Genomic_DNA"/>
</dbReference>
<keyword evidence="4" id="KW-1185">Reference proteome</keyword>
<sequence length="65" mass="6765">MGSIDKTVRLLIAALLIVLYFLGLVEGVLGTVALGIAAVFTLTSVISFCPLYAVFGITTCKTKSA</sequence>
<dbReference type="Pfam" id="PF11127">
    <property type="entry name" value="YgaP-like_TM"/>
    <property type="match status" value="1"/>
</dbReference>
<feature type="transmembrane region" description="Helical" evidence="1">
    <location>
        <begin position="7"/>
        <end position="25"/>
    </location>
</feature>
<evidence type="ECO:0000259" key="2">
    <source>
        <dbReference type="Pfam" id="PF11127"/>
    </source>
</evidence>
<dbReference type="InterPro" id="IPR021309">
    <property type="entry name" value="YgaP-like_TM"/>
</dbReference>
<organism evidence="3 4">
    <name type="scientific">Algoriphagus aquatilis</name>
    <dbReference type="NCBI Taxonomy" id="490186"/>
    <lineage>
        <taxon>Bacteria</taxon>
        <taxon>Pseudomonadati</taxon>
        <taxon>Bacteroidota</taxon>
        <taxon>Cytophagia</taxon>
        <taxon>Cytophagales</taxon>
        <taxon>Cyclobacteriaceae</taxon>
        <taxon>Algoriphagus</taxon>
    </lineage>
</organism>
<keyword evidence="1" id="KW-1133">Transmembrane helix</keyword>
<keyword evidence="1" id="KW-0472">Membrane</keyword>
<evidence type="ECO:0000313" key="4">
    <source>
        <dbReference type="Proteomes" id="UP001596163"/>
    </source>
</evidence>
<feature type="transmembrane region" description="Helical" evidence="1">
    <location>
        <begin position="31"/>
        <end position="55"/>
    </location>
</feature>
<accession>A0ABW0BY40</accession>
<comment type="caution">
    <text evidence="3">The sequence shown here is derived from an EMBL/GenBank/DDBJ whole genome shotgun (WGS) entry which is preliminary data.</text>
</comment>
<proteinExistence type="predicted"/>
<feature type="domain" description="Inner membrane protein YgaP-like transmembrane" evidence="2">
    <location>
        <begin position="1"/>
        <end position="63"/>
    </location>
</feature>
<reference evidence="4" key="1">
    <citation type="journal article" date="2019" name="Int. J. Syst. Evol. Microbiol.">
        <title>The Global Catalogue of Microorganisms (GCM) 10K type strain sequencing project: providing services to taxonomists for standard genome sequencing and annotation.</title>
        <authorList>
            <consortium name="The Broad Institute Genomics Platform"/>
            <consortium name="The Broad Institute Genome Sequencing Center for Infectious Disease"/>
            <person name="Wu L."/>
            <person name="Ma J."/>
        </authorList>
    </citation>
    <scope>NUCLEOTIDE SEQUENCE [LARGE SCALE GENOMIC DNA]</scope>
    <source>
        <strain evidence="4">CGMCC 1.7030</strain>
    </source>
</reference>
<evidence type="ECO:0000256" key="1">
    <source>
        <dbReference type="SAM" id="Phobius"/>
    </source>
</evidence>
<name>A0ABW0BY40_9BACT</name>
<protein>
    <submittedName>
        <fullName evidence="3">DUF2892 domain-containing protein</fullName>
    </submittedName>
</protein>
<gene>
    <name evidence="3" type="ORF">ACFPIK_13965</name>
</gene>